<accession>A0A5A9PJK4</accession>
<dbReference type="Gene3D" id="1.10.1410.40">
    <property type="match status" value="1"/>
</dbReference>
<evidence type="ECO:0000256" key="11">
    <source>
        <dbReference type="ARBA" id="ARBA00023136"/>
    </source>
</evidence>
<evidence type="ECO:0000256" key="8">
    <source>
        <dbReference type="ARBA" id="ARBA00022729"/>
    </source>
</evidence>
<dbReference type="InterPro" id="IPR026250">
    <property type="entry name" value="ITPRIP-like"/>
</dbReference>
<comment type="caution">
    <text evidence="16">The sequence shown here is derived from an EMBL/GenBank/DDBJ whole genome shotgun (WGS) entry which is preliminary data.</text>
</comment>
<feature type="domain" description="Mab-21-like HhH/H2TH-like" evidence="15">
    <location>
        <begin position="485"/>
        <end position="555"/>
    </location>
</feature>
<dbReference type="AlphaFoldDB" id="A0A5A9PJK4"/>
<comment type="similarity">
    <text evidence="4">Belongs to the ITPRIP family.</text>
</comment>
<proteinExistence type="inferred from homology"/>
<keyword evidence="7" id="KW-0812">Transmembrane</keyword>
<dbReference type="Proteomes" id="UP000324632">
    <property type="component" value="Chromosome 4"/>
</dbReference>
<keyword evidence="8 14" id="KW-0732">Signal</keyword>
<keyword evidence="12" id="KW-0325">Glycoprotein</keyword>
<evidence type="ECO:0000256" key="2">
    <source>
        <dbReference type="ARBA" id="ARBA00004251"/>
    </source>
</evidence>
<sequence length="616" mass="71086">MEETFLHVIFVVVSLLLTKDPNVIHDLHDDDIVSMKEHERVRLQEGKKLEELSTDTILLHSNQQAFQNPGREGDASDVKQMMPNVRTVVQHEEQMSPVGDQNYFRQTAFAPDDQEKLDVSADWTSHMSNTGQIETDQTVSNVDQNFSQGDEELLEKPKTGHIDTHHENQALFMGQMTDYSWYLWKALSLISSIRFLNWVWKLYFKPRSKMPSFLNGKNATFLNTKVSEIDNKTLTSFYDQCVQVPVSKSWQTCAFVEGFAKDLLETMRNARPDVKIEDFVGVGTLYEQWPSRKSLVCELNVPIIPPKPFSFELKLFRDKTTLYSSVNMVKGPESSICICNDSNPDDDTLCLLHPDNKTDNIVEDYITHPLCHKDSLYLSKTLAGKWFRNAVKKAWEEISHKYEFELIFRDTESPGSLKVRFRSGQAILLNITPVVRFQDSEAHLISYLSSVKHLSDTHWPVCFARYEHSLLQHFTKMLPRNSCHIRCLQILSFLHNHQIGLTGKCGLTSYHLKNALFHRLLVDTPSLWRPEQIGQRLDDALTFLQQRVKAKVLHHALVGNSLIPSDFGFPKVFRVEKPINLFQPLLSDEELCFKTERHLVEISKNIPVLIYEYSTK</sequence>
<evidence type="ECO:0000256" key="1">
    <source>
        <dbReference type="ARBA" id="ARBA00003856"/>
    </source>
</evidence>
<feature type="signal peptide" evidence="14">
    <location>
        <begin position="1"/>
        <end position="18"/>
    </location>
</feature>
<evidence type="ECO:0000256" key="9">
    <source>
        <dbReference type="ARBA" id="ARBA00022989"/>
    </source>
</evidence>
<dbReference type="PANTHER" id="PTHR10656:SF8">
    <property type="entry name" value="INOSITOL 1,4,5-TRISPHOSPHATE RECEPTOR-INTERACTING PROTEIN"/>
    <property type="match status" value="1"/>
</dbReference>
<evidence type="ECO:0000256" key="10">
    <source>
        <dbReference type="ARBA" id="ARBA00023054"/>
    </source>
</evidence>
<keyword evidence="16" id="KW-0675">Receptor</keyword>
<dbReference type="EMBL" id="SOYY01000004">
    <property type="protein sequence ID" value="KAA0721973.1"/>
    <property type="molecule type" value="Genomic_DNA"/>
</dbReference>
<keyword evidence="6" id="KW-1003">Cell membrane</keyword>
<evidence type="ECO:0000256" key="12">
    <source>
        <dbReference type="ARBA" id="ARBA00023180"/>
    </source>
</evidence>
<evidence type="ECO:0000256" key="3">
    <source>
        <dbReference type="ARBA" id="ARBA00004494"/>
    </source>
</evidence>
<feature type="chain" id="PRO_5022847406" description="Inositol 1,4,5-trisphosphate receptor-interacting protein" evidence="14">
    <location>
        <begin position="19"/>
        <end position="616"/>
    </location>
</feature>
<name>A0A5A9PJK4_9TELE</name>
<keyword evidence="11" id="KW-0472">Membrane</keyword>
<dbReference type="InterPro" id="IPR046906">
    <property type="entry name" value="Mab-21_HhH/H2TH-like"/>
</dbReference>
<keyword evidence="9" id="KW-1133">Transmembrane helix</keyword>
<dbReference type="PRINTS" id="PR02107">
    <property type="entry name" value="INOS145TPRIP"/>
</dbReference>
<gene>
    <name evidence="16" type="ORF">E1301_Tti012047</name>
</gene>
<comment type="subcellular location">
    <subcellularLocation>
        <location evidence="2">Cell membrane</location>
        <topology evidence="2">Single-pass type I membrane protein</topology>
    </subcellularLocation>
    <subcellularLocation>
        <location evidence="3">Nucleus outer membrane</location>
        <topology evidence="3">Single-pass type I membrane protein</topology>
    </subcellularLocation>
</comment>
<dbReference type="GO" id="GO:0005640">
    <property type="term" value="C:nuclear outer membrane"/>
    <property type="evidence" value="ECO:0007669"/>
    <property type="project" value="UniProtKB-SubCell"/>
</dbReference>
<reference evidence="16 17" key="1">
    <citation type="journal article" date="2019" name="Mol. Ecol. Resour.">
        <title>Chromosome-level genome assembly of Triplophysa tibetana, a fish adapted to the harsh high-altitude environment of the Tibetan Plateau.</title>
        <authorList>
            <person name="Yang X."/>
            <person name="Liu H."/>
            <person name="Ma Z."/>
            <person name="Zou Y."/>
            <person name="Zou M."/>
            <person name="Mao Y."/>
            <person name="Li X."/>
            <person name="Wang H."/>
            <person name="Chen T."/>
            <person name="Wang W."/>
            <person name="Yang R."/>
        </authorList>
    </citation>
    <scope>NUCLEOTIDE SEQUENCE [LARGE SCALE GENOMIC DNA]</scope>
    <source>
        <strain evidence="16">TTIB1903HZAU</strain>
        <tissue evidence="16">Muscle</tissue>
    </source>
</reference>
<dbReference type="Pfam" id="PF20266">
    <property type="entry name" value="Mab-21_C"/>
    <property type="match status" value="1"/>
</dbReference>
<comment type="function">
    <text evidence="1">Enhances Ca(2+)-mediated inhibition of inositol 1,4,5-triphosphate receptor (ITPR) Ca(2+) release.</text>
</comment>
<evidence type="ECO:0000256" key="13">
    <source>
        <dbReference type="ARBA" id="ARBA00023242"/>
    </source>
</evidence>
<organism evidence="16 17">
    <name type="scientific">Triplophysa tibetana</name>
    <dbReference type="NCBI Taxonomy" id="1572043"/>
    <lineage>
        <taxon>Eukaryota</taxon>
        <taxon>Metazoa</taxon>
        <taxon>Chordata</taxon>
        <taxon>Craniata</taxon>
        <taxon>Vertebrata</taxon>
        <taxon>Euteleostomi</taxon>
        <taxon>Actinopterygii</taxon>
        <taxon>Neopterygii</taxon>
        <taxon>Teleostei</taxon>
        <taxon>Ostariophysi</taxon>
        <taxon>Cypriniformes</taxon>
        <taxon>Nemacheilidae</taxon>
        <taxon>Triplophysa</taxon>
    </lineage>
</organism>
<dbReference type="GO" id="GO:0005886">
    <property type="term" value="C:plasma membrane"/>
    <property type="evidence" value="ECO:0007669"/>
    <property type="project" value="UniProtKB-SubCell"/>
</dbReference>
<evidence type="ECO:0000256" key="6">
    <source>
        <dbReference type="ARBA" id="ARBA00022475"/>
    </source>
</evidence>
<dbReference type="SMART" id="SM01265">
    <property type="entry name" value="Mab-21"/>
    <property type="match status" value="1"/>
</dbReference>
<protein>
    <recommendedName>
        <fullName evidence="5">Inositol 1,4,5-trisphosphate receptor-interacting protein</fullName>
    </recommendedName>
</protein>
<evidence type="ECO:0000256" key="4">
    <source>
        <dbReference type="ARBA" id="ARBA00005554"/>
    </source>
</evidence>
<evidence type="ECO:0000256" key="7">
    <source>
        <dbReference type="ARBA" id="ARBA00022692"/>
    </source>
</evidence>
<keyword evidence="10" id="KW-0175">Coiled coil</keyword>
<evidence type="ECO:0000313" key="17">
    <source>
        <dbReference type="Proteomes" id="UP000324632"/>
    </source>
</evidence>
<keyword evidence="13" id="KW-0539">Nucleus</keyword>
<dbReference type="PANTHER" id="PTHR10656">
    <property type="entry name" value="CELL FATE DETERMINING PROTEIN MAB21-RELATED"/>
    <property type="match status" value="1"/>
</dbReference>
<dbReference type="InterPro" id="IPR024810">
    <property type="entry name" value="MAB21L/cGLR"/>
</dbReference>
<evidence type="ECO:0000256" key="14">
    <source>
        <dbReference type="SAM" id="SignalP"/>
    </source>
</evidence>
<evidence type="ECO:0000256" key="5">
    <source>
        <dbReference type="ARBA" id="ARBA00019443"/>
    </source>
</evidence>
<evidence type="ECO:0000313" key="16">
    <source>
        <dbReference type="EMBL" id="KAA0721973.1"/>
    </source>
</evidence>
<keyword evidence="17" id="KW-1185">Reference proteome</keyword>
<evidence type="ECO:0000259" key="15">
    <source>
        <dbReference type="Pfam" id="PF20266"/>
    </source>
</evidence>